<evidence type="ECO:0008006" key="3">
    <source>
        <dbReference type="Google" id="ProtNLM"/>
    </source>
</evidence>
<comment type="caution">
    <text evidence="2">The sequence shown here is derived from an EMBL/GenBank/DDBJ whole genome shotgun (WGS) entry which is preliminary data.</text>
</comment>
<accession>A0A0F9A383</accession>
<dbReference type="AlphaFoldDB" id="A0A0F9A383"/>
<dbReference type="PROSITE" id="PS00095">
    <property type="entry name" value="C5_MTASE_2"/>
    <property type="match status" value="1"/>
</dbReference>
<gene>
    <name evidence="2" type="ORF">LCGC14_2620220</name>
</gene>
<organism evidence="2">
    <name type="scientific">marine sediment metagenome</name>
    <dbReference type="NCBI Taxonomy" id="412755"/>
    <lineage>
        <taxon>unclassified sequences</taxon>
        <taxon>metagenomes</taxon>
        <taxon>ecological metagenomes</taxon>
    </lineage>
</organism>
<feature type="non-terminal residue" evidence="2">
    <location>
        <position position="1"/>
    </location>
</feature>
<dbReference type="EMBL" id="LAZR01044700">
    <property type="protein sequence ID" value="KKL04019.1"/>
    <property type="molecule type" value="Genomic_DNA"/>
</dbReference>
<proteinExistence type="predicted"/>
<sequence>PSGWWAVEPDVGRVAHGVPNRVDRLRALGNAVVPAVAEAVGYMILEWLE</sequence>
<evidence type="ECO:0000256" key="1">
    <source>
        <dbReference type="ARBA" id="ARBA00022691"/>
    </source>
</evidence>
<reference evidence="2" key="1">
    <citation type="journal article" date="2015" name="Nature">
        <title>Complex archaea that bridge the gap between prokaryotes and eukaryotes.</title>
        <authorList>
            <person name="Spang A."/>
            <person name="Saw J.H."/>
            <person name="Jorgensen S.L."/>
            <person name="Zaremba-Niedzwiedzka K."/>
            <person name="Martijn J."/>
            <person name="Lind A.E."/>
            <person name="van Eijk R."/>
            <person name="Schleper C."/>
            <person name="Guy L."/>
            <person name="Ettema T.J."/>
        </authorList>
    </citation>
    <scope>NUCLEOTIDE SEQUENCE</scope>
</reference>
<keyword evidence="1" id="KW-0949">S-adenosyl-L-methionine</keyword>
<protein>
    <recommendedName>
        <fullName evidence="3">DNA (cytosine-5-)-methyltransferase</fullName>
    </recommendedName>
</protein>
<name>A0A0F9A383_9ZZZZ</name>
<evidence type="ECO:0000313" key="2">
    <source>
        <dbReference type="EMBL" id="KKL04019.1"/>
    </source>
</evidence>
<dbReference type="InterPro" id="IPR031303">
    <property type="entry name" value="C5_meth_CS"/>
</dbReference>